<reference evidence="3" key="1">
    <citation type="journal article" date="2023" name="G3 (Bethesda)">
        <title>A reference genome for the long-term kleptoplast-retaining sea slug Elysia crispata morphotype clarki.</title>
        <authorList>
            <person name="Eastman K.E."/>
            <person name="Pendleton A.L."/>
            <person name="Shaikh M.A."/>
            <person name="Suttiyut T."/>
            <person name="Ogas R."/>
            <person name="Tomko P."/>
            <person name="Gavelis G."/>
            <person name="Widhalm J.R."/>
            <person name="Wisecaver J.H."/>
        </authorList>
    </citation>
    <scope>NUCLEOTIDE SEQUENCE</scope>
    <source>
        <strain evidence="3">ECLA1</strain>
    </source>
</reference>
<dbReference type="GO" id="GO:0043161">
    <property type="term" value="P:proteasome-mediated ubiquitin-dependent protein catabolic process"/>
    <property type="evidence" value="ECO:0007669"/>
    <property type="project" value="TreeGrafter"/>
</dbReference>
<dbReference type="InterPro" id="IPR003903">
    <property type="entry name" value="UIM_dom"/>
</dbReference>
<keyword evidence="4" id="KW-1185">Reference proteome</keyword>
<dbReference type="PANTHER" id="PTHR23322">
    <property type="entry name" value="FAS-ASSOCIATED PROTEIN"/>
    <property type="match status" value="1"/>
</dbReference>
<dbReference type="Pfam" id="PF14555">
    <property type="entry name" value="UBA_4"/>
    <property type="match status" value="1"/>
</dbReference>
<dbReference type="CDD" id="cd02958">
    <property type="entry name" value="UAS"/>
    <property type="match status" value="1"/>
</dbReference>
<dbReference type="AlphaFoldDB" id="A0AAE1DL82"/>
<evidence type="ECO:0000259" key="2">
    <source>
        <dbReference type="PROSITE" id="PS50033"/>
    </source>
</evidence>
<dbReference type="PROSITE" id="PS50330">
    <property type="entry name" value="UIM"/>
    <property type="match status" value="1"/>
</dbReference>
<dbReference type="PANTHER" id="PTHR23322:SF6">
    <property type="entry name" value="UBX DOMAIN-CONTAINING PROTEIN 7"/>
    <property type="match status" value="1"/>
</dbReference>
<feature type="region of interest" description="Disordered" evidence="1">
    <location>
        <begin position="527"/>
        <end position="565"/>
    </location>
</feature>
<comment type="caution">
    <text evidence="3">The sequence shown here is derived from an EMBL/GenBank/DDBJ whole genome shotgun (WGS) entry which is preliminary data.</text>
</comment>
<dbReference type="Pfam" id="PF00789">
    <property type="entry name" value="UBX"/>
    <property type="match status" value="1"/>
</dbReference>
<dbReference type="CDD" id="cd01773">
    <property type="entry name" value="UBX_UBXN7"/>
    <property type="match status" value="1"/>
</dbReference>
<gene>
    <name evidence="3" type="ORF">RRG08_049463</name>
</gene>
<dbReference type="SUPFAM" id="SSF52833">
    <property type="entry name" value="Thioredoxin-like"/>
    <property type="match status" value="1"/>
</dbReference>
<dbReference type="Gene3D" id="3.40.30.10">
    <property type="entry name" value="Glutaredoxin"/>
    <property type="match status" value="1"/>
</dbReference>
<dbReference type="GO" id="GO:0005634">
    <property type="term" value="C:nucleus"/>
    <property type="evidence" value="ECO:0007669"/>
    <property type="project" value="TreeGrafter"/>
</dbReference>
<feature type="compositionally biased region" description="Acidic residues" evidence="1">
    <location>
        <begin position="322"/>
        <end position="336"/>
    </location>
</feature>
<dbReference type="InterPro" id="IPR001012">
    <property type="entry name" value="UBX_dom"/>
</dbReference>
<dbReference type="GO" id="GO:0043130">
    <property type="term" value="F:ubiquitin binding"/>
    <property type="evidence" value="ECO:0007669"/>
    <property type="project" value="TreeGrafter"/>
</dbReference>
<proteinExistence type="predicted"/>
<dbReference type="SMART" id="SM00594">
    <property type="entry name" value="UAS"/>
    <property type="match status" value="1"/>
</dbReference>
<dbReference type="SUPFAM" id="SSF54236">
    <property type="entry name" value="Ubiquitin-like"/>
    <property type="match status" value="1"/>
</dbReference>
<dbReference type="SUPFAM" id="SSF46934">
    <property type="entry name" value="UBA-like"/>
    <property type="match status" value="1"/>
</dbReference>
<dbReference type="InterPro" id="IPR006577">
    <property type="entry name" value="UAS"/>
</dbReference>
<dbReference type="Gene3D" id="1.10.8.10">
    <property type="entry name" value="DNA helicase RuvA subunit, C-terminal domain"/>
    <property type="match status" value="1"/>
</dbReference>
<dbReference type="EMBL" id="JAWDGP010003406">
    <property type="protein sequence ID" value="KAK3774527.1"/>
    <property type="molecule type" value="Genomic_DNA"/>
</dbReference>
<sequence length="660" mass="72116">MATSSGVQTVGEQTIEQFIAVTGADRSVAVSLLEACAGNLDLAVGMHMDSGQAGPSSTSADDSPVMAMEDGIRAPIPQRTEVLVDDDSSKAAYRMRRPRRFARSVFDGFRDFQAETHHFDDSLRGKRLSKKRNLEDLFRPPVDMTYKGTFQSARDFGSSQNKWLLVNVQNVQEFPCQVLNRDVWSNQDTRALIKDSFVFWQVYNDSEEGKRFMQFYKLNQWPYVAVIDPFTGESQIVWNKIADGNVFCELAKDFLSMCPVPDSSQLPSAAKRQRREPTIVDASEEEQLEAAIQASLTESEKKTDPPAQYVCSSDSEADIIGDSDDGEVETFSDSDDVIVSSPPSTSAVLASSNGVLCRKKISSCCTSSSISASASQAASKNSSRSKLLAHKSLPPTAEYQSSGPTRAALGSSSSHPSSLLSELSSPSCPSSSSSSSQNYAHRGKKLTATLNHSEIRIRHEDIDEEDEDVYDVEDRRASSVWAAPGPSSASTASLLQQQHQHAGLGLASLEDSEENSLLDMLGMGTREAEVGTPPVGTLDDGVEGDDDNSTDGKTKDCPEEASRLDGEVEAEDWKQYWGSTDDAMSKIMLRFPDNKREQVELPCSSQLKALSAFCASQGYPPKDFELVTNFPRRKLSQMDATTTLKEAGLHPQDTIFVQDV</sequence>
<evidence type="ECO:0000313" key="3">
    <source>
        <dbReference type="EMBL" id="KAK3774527.1"/>
    </source>
</evidence>
<organism evidence="3 4">
    <name type="scientific">Elysia crispata</name>
    <name type="common">lettuce slug</name>
    <dbReference type="NCBI Taxonomy" id="231223"/>
    <lineage>
        <taxon>Eukaryota</taxon>
        <taxon>Metazoa</taxon>
        <taxon>Spiralia</taxon>
        <taxon>Lophotrochozoa</taxon>
        <taxon>Mollusca</taxon>
        <taxon>Gastropoda</taxon>
        <taxon>Heterobranchia</taxon>
        <taxon>Euthyneura</taxon>
        <taxon>Panpulmonata</taxon>
        <taxon>Sacoglossa</taxon>
        <taxon>Placobranchoidea</taxon>
        <taxon>Plakobranchidae</taxon>
        <taxon>Elysia</taxon>
    </lineage>
</organism>
<feature type="region of interest" description="Disordered" evidence="1">
    <location>
        <begin position="322"/>
        <end position="345"/>
    </location>
</feature>
<accession>A0AAE1DL82</accession>
<dbReference type="InterPro" id="IPR050730">
    <property type="entry name" value="UBX_domain-protein"/>
</dbReference>
<dbReference type="Gene3D" id="3.10.20.90">
    <property type="entry name" value="Phosphatidylinositol 3-kinase Catalytic Subunit, Chain A, domain 1"/>
    <property type="match status" value="1"/>
</dbReference>
<evidence type="ECO:0000256" key="1">
    <source>
        <dbReference type="SAM" id="MobiDB-lite"/>
    </source>
</evidence>
<protein>
    <recommendedName>
        <fullName evidence="2">UBX domain-containing protein</fullName>
    </recommendedName>
</protein>
<dbReference type="Proteomes" id="UP001283361">
    <property type="component" value="Unassembled WGS sequence"/>
</dbReference>
<evidence type="ECO:0000313" key="4">
    <source>
        <dbReference type="Proteomes" id="UP001283361"/>
    </source>
</evidence>
<dbReference type="PROSITE" id="PS50033">
    <property type="entry name" value="UBX"/>
    <property type="match status" value="1"/>
</dbReference>
<dbReference type="InterPro" id="IPR009060">
    <property type="entry name" value="UBA-like_sf"/>
</dbReference>
<feature type="compositionally biased region" description="Basic and acidic residues" evidence="1">
    <location>
        <begin position="550"/>
        <end position="565"/>
    </location>
</feature>
<dbReference type="InterPro" id="IPR036249">
    <property type="entry name" value="Thioredoxin-like_sf"/>
</dbReference>
<feature type="compositionally biased region" description="Low complexity" evidence="1">
    <location>
        <begin position="411"/>
        <end position="436"/>
    </location>
</feature>
<dbReference type="Pfam" id="PF13899">
    <property type="entry name" value="Thioredoxin_7"/>
    <property type="match status" value="1"/>
</dbReference>
<dbReference type="InterPro" id="IPR029071">
    <property type="entry name" value="Ubiquitin-like_domsf"/>
</dbReference>
<feature type="compositionally biased region" description="Acidic residues" evidence="1">
    <location>
        <begin position="540"/>
        <end position="549"/>
    </location>
</feature>
<feature type="region of interest" description="Disordered" evidence="1">
    <location>
        <begin position="392"/>
        <end position="444"/>
    </location>
</feature>
<name>A0AAE1DL82_9GAST</name>
<feature type="region of interest" description="Disordered" evidence="1">
    <location>
        <begin position="264"/>
        <end position="284"/>
    </location>
</feature>
<dbReference type="SMART" id="SM00166">
    <property type="entry name" value="UBX"/>
    <property type="match status" value="1"/>
</dbReference>
<feature type="domain" description="UBX" evidence="2">
    <location>
        <begin position="580"/>
        <end position="657"/>
    </location>
</feature>
<dbReference type="CDD" id="cd14345">
    <property type="entry name" value="UBA_UBXD7"/>
    <property type="match status" value="1"/>
</dbReference>